<organism evidence="1 2">
    <name type="scientific">Stutzerimonas stutzeri</name>
    <name type="common">Pseudomonas stutzeri</name>
    <dbReference type="NCBI Taxonomy" id="316"/>
    <lineage>
        <taxon>Bacteria</taxon>
        <taxon>Pseudomonadati</taxon>
        <taxon>Pseudomonadota</taxon>
        <taxon>Gammaproteobacteria</taxon>
        <taxon>Pseudomonadales</taxon>
        <taxon>Pseudomonadaceae</taxon>
        <taxon>Stutzerimonas</taxon>
    </lineage>
</organism>
<evidence type="ECO:0008006" key="3">
    <source>
        <dbReference type="Google" id="ProtNLM"/>
    </source>
</evidence>
<dbReference type="RefSeq" id="WP_102847005.1">
    <property type="nucleotide sequence ID" value="NZ_JAMOIG010000031.1"/>
</dbReference>
<dbReference type="EMBL" id="POUW01000005">
    <property type="protein sequence ID" value="PNG04759.1"/>
    <property type="molecule type" value="Genomic_DNA"/>
</dbReference>
<gene>
    <name evidence="1" type="ORF">CXL00_13890</name>
</gene>
<sequence>MRRQMHPEELEILYRYIGKCIWHIQYVEDALHTLLTLKIEIKTPGAVPEDKAYELLKKHRRATLGTALRTAKENNSLPQGLFSRLSNLKEERDWLVHRSQHQDADTLYTDVGRQTVFQRLEALQAEAVSLQPAIAEQIRLFVESHGVNSEKAKQIAEQEIAALTGHV</sequence>
<comment type="caution">
    <text evidence="1">The sequence shown here is derived from an EMBL/GenBank/DDBJ whole genome shotgun (WGS) entry which is preliminary data.</text>
</comment>
<dbReference type="OrthoDB" id="7059658at2"/>
<proteinExistence type="predicted"/>
<name>A0A2N8SQL9_STUST</name>
<protein>
    <recommendedName>
        <fullName evidence="3">Cthe-2314-like HEPN domain-containing protein</fullName>
    </recommendedName>
</protein>
<dbReference type="AlphaFoldDB" id="A0A2N8SQL9"/>
<reference evidence="1 2" key="1">
    <citation type="submission" date="2018-01" db="EMBL/GenBank/DDBJ databases">
        <title>Denitrification phenotypes of diverse strains of Pseudomonas stutzeri.</title>
        <authorList>
            <person name="Milligan D.A."/>
            <person name="Bergaust L."/>
            <person name="Bakken L.R."/>
            <person name="Frostegard A."/>
        </authorList>
    </citation>
    <scope>NUCLEOTIDE SEQUENCE [LARGE SCALE GENOMIC DNA]</scope>
    <source>
        <strain evidence="1 2">28a3</strain>
    </source>
</reference>
<dbReference type="Proteomes" id="UP000235897">
    <property type="component" value="Unassembled WGS sequence"/>
</dbReference>
<accession>A0A2N8SQL9</accession>
<evidence type="ECO:0000313" key="1">
    <source>
        <dbReference type="EMBL" id="PNG04759.1"/>
    </source>
</evidence>
<evidence type="ECO:0000313" key="2">
    <source>
        <dbReference type="Proteomes" id="UP000235897"/>
    </source>
</evidence>